<gene>
    <name evidence="1" type="ORF">Dsin_029013</name>
</gene>
<organism evidence="1 2">
    <name type="scientific">Dipteronia sinensis</name>
    <dbReference type="NCBI Taxonomy" id="43782"/>
    <lineage>
        <taxon>Eukaryota</taxon>
        <taxon>Viridiplantae</taxon>
        <taxon>Streptophyta</taxon>
        <taxon>Embryophyta</taxon>
        <taxon>Tracheophyta</taxon>
        <taxon>Spermatophyta</taxon>
        <taxon>Magnoliopsida</taxon>
        <taxon>eudicotyledons</taxon>
        <taxon>Gunneridae</taxon>
        <taxon>Pentapetalae</taxon>
        <taxon>rosids</taxon>
        <taxon>malvids</taxon>
        <taxon>Sapindales</taxon>
        <taxon>Sapindaceae</taxon>
        <taxon>Hippocastanoideae</taxon>
        <taxon>Acereae</taxon>
        <taxon>Dipteronia</taxon>
    </lineage>
</organism>
<keyword evidence="2" id="KW-1185">Reference proteome</keyword>
<accession>A0AAD9ZRV6</accession>
<comment type="caution">
    <text evidence="1">The sequence shown here is derived from an EMBL/GenBank/DDBJ whole genome shotgun (WGS) entry which is preliminary data.</text>
</comment>
<dbReference type="AlphaFoldDB" id="A0AAD9ZRV6"/>
<evidence type="ECO:0000313" key="2">
    <source>
        <dbReference type="Proteomes" id="UP001281410"/>
    </source>
</evidence>
<reference evidence="1" key="1">
    <citation type="journal article" date="2023" name="Plant J.">
        <title>Genome sequences and population genomics provide insights into the demographic history, inbreeding, and mutation load of two 'living fossil' tree species of Dipteronia.</title>
        <authorList>
            <person name="Feng Y."/>
            <person name="Comes H.P."/>
            <person name="Chen J."/>
            <person name="Zhu S."/>
            <person name="Lu R."/>
            <person name="Zhang X."/>
            <person name="Li P."/>
            <person name="Qiu J."/>
            <person name="Olsen K.M."/>
            <person name="Qiu Y."/>
        </authorList>
    </citation>
    <scope>NUCLEOTIDE SEQUENCE</scope>
    <source>
        <strain evidence="1">NBL</strain>
    </source>
</reference>
<evidence type="ECO:0008006" key="3">
    <source>
        <dbReference type="Google" id="ProtNLM"/>
    </source>
</evidence>
<evidence type="ECO:0000313" key="1">
    <source>
        <dbReference type="EMBL" id="KAK3189452.1"/>
    </source>
</evidence>
<dbReference type="EMBL" id="JANJYJ010000009">
    <property type="protein sequence ID" value="KAK3189452.1"/>
    <property type="molecule type" value="Genomic_DNA"/>
</dbReference>
<protein>
    <recommendedName>
        <fullName evidence="3">RNA-directed DNA polymerase, eukaryota, reverse transcriptase zinc-binding domain protein</fullName>
    </recommendedName>
</protein>
<sequence>MPARHGIGTLSNIIDNFISNDQADSMDRDVTNDEIHEACFSLHPNKASGPDGFNTHFFKKTWDIVGEDAAFDELSLLSGILANQAKSNIFTLGLSSTTNQQLINLFGYTIILKSSGDKNKVWGLGSVNLKLGVLRLQPWVPDFNPSLQKSTNA</sequence>
<dbReference type="Proteomes" id="UP001281410">
    <property type="component" value="Unassembled WGS sequence"/>
</dbReference>
<proteinExistence type="predicted"/>
<name>A0AAD9ZRV6_9ROSI</name>